<dbReference type="InterPro" id="IPR017938">
    <property type="entry name" value="Riboflavin_synthase-like_b-brl"/>
</dbReference>
<dbReference type="AlphaFoldDB" id="A0A4R6RYW7"/>
<proteinExistence type="predicted"/>
<sequence length="328" mass="34696">MPATLLSSTLTVPTQLLRVTAVQEIAPGIRSFEFSAADGSELAEWTPGAHVDVHLPSGKIRQYSLCGDPEHRSVYRIAVLEVCEGRGGSAEMHRAVAAGGELRLGIPRNDFPVVPAPAYVFVAGGIGITPILAMIREVAAAGRPWKLVYGARSEAHLAFRAELDSLAATSWGMITYVPQDTAGHMDLSQIVRDSAGQSVYCCGPGPLMDALGSEMRAQGRHTELRLERFSADPVQVREGTESFRVELSESGLTVDVTPGTSVLEAIRAAGVAVASSCEMGICGTCETRVIAGEIEHHDSILTEAERAAGNVMMICVSRASSAGLVLAR</sequence>
<dbReference type="PROSITE" id="PS51085">
    <property type="entry name" value="2FE2S_FER_2"/>
    <property type="match status" value="1"/>
</dbReference>
<dbReference type="InterPro" id="IPR039261">
    <property type="entry name" value="FNR_nucleotide-bd"/>
</dbReference>
<keyword evidence="4" id="KW-0479">Metal-binding</keyword>
<dbReference type="PRINTS" id="PR00409">
    <property type="entry name" value="PHDIOXRDTASE"/>
</dbReference>
<evidence type="ECO:0000313" key="10">
    <source>
        <dbReference type="EMBL" id="TDP91466.1"/>
    </source>
</evidence>
<dbReference type="Gene3D" id="3.10.20.30">
    <property type="match status" value="1"/>
</dbReference>
<evidence type="ECO:0000256" key="6">
    <source>
        <dbReference type="ARBA" id="ARBA00023004"/>
    </source>
</evidence>
<evidence type="ECO:0000259" key="9">
    <source>
        <dbReference type="PROSITE" id="PS51384"/>
    </source>
</evidence>
<dbReference type="Pfam" id="PF00111">
    <property type="entry name" value="Fer2"/>
    <property type="match status" value="1"/>
</dbReference>
<evidence type="ECO:0000256" key="1">
    <source>
        <dbReference type="ARBA" id="ARBA00001974"/>
    </source>
</evidence>
<evidence type="ECO:0000256" key="5">
    <source>
        <dbReference type="ARBA" id="ARBA00023002"/>
    </source>
</evidence>
<dbReference type="InterPro" id="IPR012675">
    <property type="entry name" value="Beta-grasp_dom_sf"/>
</dbReference>
<dbReference type="InterPro" id="IPR036010">
    <property type="entry name" value="2Fe-2S_ferredoxin-like_sf"/>
</dbReference>
<dbReference type="PANTHER" id="PTHR47354">
    <property type="entry name" value="NADH OXIDOREDUCTASE HCR"/>
    <property type="match status" value="1"/>
</dbReference>
<dbReference type="Gene3D" id="2.40.30.10">
    <property type="entry name" value="Translation factors"/>
    <property type="match status" value="1"/>
</dbReference>
<dbReference type="InterPro" id="IPR001041">
    <property type="entry name" value="2Fe-2S_ferredoxin-type"/>
</dbReference>
<dbReference type="GO" id="GO:0046872">
    <property type="term" value="F:metal ion binding"/>
    <property type="evidence" value="ECO:0007669"/>
    <property type="project" value="UniProtKB-KW"/>
</dbReference>
<comment type="caution">
    <text evidence="10">The sequence shown here is derived from an EMBL/GenBank/DDBJ whole genome shotgun (WGS) entry which is preliminary data.</text>
</comment>
<feature type="domain" description="2Fe-2S ferredoxin-type" evidence="8">
    <location>
        <begin position="243"/>
        <end position="328"/>
    </location>
</feature>
<dbReference type="GO" id="GO:0051537">
    <property type="term" value="F:2 iron, 2 sulfur cluster binding"/>
    <property type="evidence" value="ECO:0007669"/>
    <property type="project" value="UniProtKB-KW"/>
</dbReference>
<dbReference type="SUPFAM" id="SSF52343">
    <property type="entry name" value="Ferredoxin reductase-like, C-terminal NADP-linked domain"/>
    <property type="match status" value="1"/>
</dbReference>
<evidence type="ECO:0000256" key="2">
    <source>
        <dbReference type="ARBA" id="ARBA00022630"/>
    </source>
</evidence>
<dbReference type="GO" id="GO:0016491">
    <property type="term" value="F:oxidoreductase activity"/>
    <property type="evidence" value="ECO:0007669"/>
    <property type="project" value="UniProtKB-KW"/>
</dbReference>
<keyword evidence="3" id="KW-0001">2Fe-2S</keyword>
<dbReference type="CDD" id="cd06185">
    <property type="entry name" value="PDR_like"/>
    <property type="match status" value="1"/>
</dbReference>
<feature type="domain" description="FAD-binding FR-type" evidence="9">
    <location>
        <begin position="12"/>
        <end position="114"/>
    </location>
</feature>
<keyword evidence="2" id="KW-0285">Flavoprotein</keyword>
<dbReference type="PROSITE" id="PS00197">
    <property type="entry name" value="2FE2S_FER_1"/>
    <property type="match status" value="1"/>
</dbReference>
<evidence type="ECO:0000313" key="11">
    <source>
        <dbReference type="Proteomes" id="UP000295601"/>
    </source>
</evidence>
<gene>
    <name evidence="10" type="ORF">EDF62_2082</name>
</gene>
<dbReference type="Proteomes" id="UP000295601">
    <property type="component" value="Unassembled WGS sequence"/>
</dbReference>
<dbReference type="InterPro" id="IPR001433">
    <property type="entry name" value="OxRdtase_FAD/NAD-bd"/>
</dbReference>
<dbReference type="RefSeq" id="WP_133616952.1">
    <property type="nucleotide sequence ID" value="NZ_SNYA01000005.1"/>
</dbReference>
<name>A0A4R6RYW7_9MICO</name>
<dbReference type="CDD" id="cd00207">
    <property type="entry name" value="fer2"/>
    <property type="match status" value="1"/>
</dbReference>
<dbReference type="Gene3D" id="3.40.50.80">
    <property type="entry name" value="Nucleotide-binding domain of ferredoxin-NADP reductase (FNR) module"/>
    <property type="match status" value="1"/>
</dbReference>
<accession>A0A4R6RYW7</accession>
<evidence type="ECO:0000256" key="7">
    <source>
        <dbReference type="ARBA" id="ARBA00023014"/>
    </source>
</evidence>
<dbReference type="InterPro" id="IPR017927">
    <property type="entry name" value="FAD-bd_FR_type"/>
</dbReference>
<dbReference type="EMBL" id="SNYA01000005">
    <property type="protein sequence ID" value="TDP91466.1"/>
    <property type="molecule type" value="Genomic_DNA"/>
</dbReference>
<dbReference type="OrthoDB" id="502624at2"/>
<protein>
    <submittedName>
        <fullName evidence="10">Ferredoxin-NADP reductase</fullName>
    </submittedName>
</protein>
<dbReference type="SUPFAM" id="SSF54292">
    <property type="entry name" value="2Fe-2S ferredoxin-like"/>
    <property type="match status" value="1"/>
</dbReference>
<organism evidence="10 11">
    <name type="scientific">Leucobacter luti</name>
    <dbReference type="NCBI Taxonomy" id="340320"/>
    <lineage>
        <taxon>Bacteria</taxon>
        <taxon>Bacillati</taxon>
        <taxon>Actinomycetota</taxon>
        <taxon>Actinomycetes</taxon>
        <taxon>Micrococcales</taxon>
        <taxon>Microbacteriaceae</taxon>
        <taxon>Leucobacter</taxon>
    </lineage>
</organism>
<dbReference type="Pfam" id="PF00175">
    <property type="entry name" value="NAD_binding_1"/>
    <property type="match status" value="1"/>
</dbReference>
<keyword evidence="11" id="KW-1185">Reference proteome</keyword>
<dbReference type="PROSITE" id="PS51384">
    <property type="entry name" value="FAD_FR"/>
    <property type="match status" value="1"/>
</dbReference>
<evidence type="ECO:0000259" key="8">
    <source>
        <dbReference type="PROSITE" id="PS51085"/>
    </source>
</evidence>
<dbReference type="InterPro" id="IPR006058">
    <property type="entry name" value="2Fe2S_fd_BS"/>
</dbReference>
<keyword evidence="6" id="KW-0408">Iron</keyword>
<keyword evidence="7" id="KW-0411">Iron-sulfur</keyword>
<evidence type="ECO:0000256" key="3">
    <source>
        <dbReference type="ARBA" id="ARBA00022714"/>
    </source>
</evidence>
<reference evidence="10 11" key="1">
    <citation type="submission" date="2019-03" db="EMBL/GenBank/DDBJ databases">
        <title>Genomic analyses of the natural microbiome of Caenorhabditis elegans.</title>
        <authorList>
            <person name="Samuel B."/>
        </authorList>
    </citation>
    <scope>NUCLEOTIDE SEQUENCE [LARGE SCALE GENOMIC DNA]</scope>
    <source>
        <strain evidence="10 11">JUb18</strain>
    </source>
</reference>
<keyword evidence="5" id="KW-0560">Oxidoreductase</keyword>
<dbReference type="PANTHER" id="PTHR47354:SF1">
    <property type="entry name" value="CARNITINE MONOOXYGENASE REDUCTASE SUBUNIT"/>
    <property type="match status" value="1"/>
</dbReference>
<evidence type="ECO:0000256" key="4">
    <source>
        <dbReference type="ARBA" id="ARBA00022723"/>
    </source>
</evidence>
<dbReference type="SUPFAM" id="SSF63380">
    <property type="entry name" value="Riboflavin synthase domain-like"/>
    <property type="match status" value="1"/>
</dbReference>
<comment type="cofactor">
    <cofactor evidence="1">
        <name>FAD</name>
        <dbReference type="ChEBI" id="CHEBI:57692"/>
    </cofactor>
</comment>
<dbReference type="InterPro" id="IPR050415">
    <property type="entry name" value="MRET"/>
</dbReference>